<keyword evidence="1" id="KW-0812">Transmembrane</keyword>
<keyword evidence="1" id="KW-1133">Transmembrane helix</keyword>
<evidence type="ECO:0000313" key="2">
    <source>
        <dbReference type="EMBL" id="JAH00079.1"/>
    </source>
</evidence>
<organism evidence="2">
    <name type="scientific">Anguilla anguilla</name>
    <name type="common">European freshwater eel</name>
    <name type="synonym">Muraena anguilla</name>
    <dbReference type="NCBI Taxonomy" id="7936"/>
    <lineage>
        <taxon>Eukaryota</taxon>
        <taxon>Metazoa</taxon>
        <taxon>Chordata</taxon>
        <taxon>Craniata</taxon>
        <taxon>Vertebrata</taxon>
        <taxon>Euteleostomi</taxon>
        <taxon>Actinopterygii</taxon>
        <taxon>Neopterygii</taxon>
        <taxon>Teleostei</taxon>
        <taxon>Anguilliformes</taxon>
        <taxon>Anguillidae</taxon>
        <taxon>Anguilla</taxon>
    </lineage>
</organism>
<reference evidence="2" key="1">
    <citation type="submission" date="2014-11" db="EMBL/GenBank/DDBJ databases">
        <authorList>
            <person name="Amaro Gonzalez C."/>
        </authorList>
    </citation>
    <scope>NUCLEOTIDE SEQUENCE</scope>
</reference>
<name>A0A0E9P6G9_ANGAN</name>
<keyword evidence="1" id="KW-0472">Membrane</keyword>
<dbReference type="EMBL" id="GBXM01108498">
    <property type="protein sequence ID" value="JAH00079.1"/>
    <property type="molecule type" value="Transcribed_RNA"/>
</dbReference>
<sequence>MRNIDSFKYLYSETYSHTCYILFDALLLLWLFLWSKKYSQ</sequence>
<proteinExistence type="predicted"/>
<evidence type="ECO:0000256" key="1">
    <source>
        <dbReference type="SAM" id="Phobius"/>
    </source>
</evidence>
<accession>A0A0E9P6G9</accession>
<feature type="transmembrane region" description="Helical" evidence="1">
    <location>
        <begin position="15"/>
        <end position="34"/>
    </location>
</feature>
<reference evidence="2" key="2">
    <citation type="journal article" date="2015" name="Fish Shellfish Immunol.">
        <title>Early steps in the European eel (Anguilla anguilla)-Vibrio vulnificus interaction in the gills: Role of the RtxA13 toxin.</title>
        <authorList>
            <person name="Callol A."/>
            <person name="Pajuelo D."/>
            <person name="Ebbesson L."/>
            <person name="Teles M."/>
            <person name="MacKenzie S."/>
            <person name="Amaro C."/>
        </authorList>
    </citation>
    <scope>NUCLEOTIDE SEQUENCE</scope>
</reference>
<dbReference type="AlphaFoldDB" id="A0A0E9P6G9"/>
<protein>
    <submittedName>
        <fullName evidence="2">Uncharacterized protein</fullName>
    </submittedName>
</protein>